<evidence type="ECO:0000313" key="3">
    <source>
        <dbReference type="Proteomes" id="UP000758168"/>
    </source>
</evidence>
<dbReference type="Proteomes" id="UP000758168">
    <property type="component" value="Unassembled WGS sequence"/>
</dbReference>
<gene>
    <name evidence="2" type="ORF">JOF54_003135</name>
</gene>
<protein>
    <submittedName>
        <fullName evidence="2">DivIVA domain-containing protein</fullName>
    </submittedName>
</protein>
<keyword evidence="3" id="KW-1185">Reference proteome</keyword>
<evidence type="ECO:0000256" key="1">
    <source>
        <dbReference type="SAM" id="MobiDB-lite"/>
    </source>
</evidence>
<comment type="caution">
    <text evidence="2">The sequence shown here is derived from an EMBL/GenBank/DDBJ whole genome shotgun (WGS) entry which is preliminary data.</text>
</comment>
<dbReference type="NCBIfam" id="TIGR03544">
    <property type="entry name" value="DivI1A_domain"/>
    <property type="match status" value="1"/>
</dbReference>
<feature type="compositionally biased region" description="Basic and acidic residues" evidence="1">
    <location>
        <begin position="103"/>
        <end position="118"/>
    </location>
</feature>
<organism evidence="2 3">
    <name type="scientific">Microlunatus capsulatus</name>
    <dbReference type="NCBI Taxonomy" id="99117"/>
    <lineage>
        <taxon>Bacteria</taxon>
        <taxon>Bacillati</taxon>
        <taxon>Actinomycetota</taxon>
        <taxon>Actinomycetes</taxon>
        <taxon>Propionibacteriales</taxon>
        <taxon>Propionibacteriaceae</taxon>
        <taxon>Microlunatus</taxon>
    </lineage>
</organism>
<dbReference type="EMBL" id="JAGIOB010000001">
    <property type="protein sequence ID" value="MBP2418213.1"/>
    <property type="molecule type" value="Genomic_DNA"/>
</dbReference>
<reference evidence="2 3" key="1">
    <citation type="submission" date="2021-03" db="EMBL/GenBank/DDBJ databases">
        <title>Sequencing the genomes of 1000 actinobacteria strains.</title>
        <authorList>
            <person name="Klenk H.-P."/>
        </authorList>
    </citation>
    <scope>NUCLEOTIDE SEQUENCE [LARGE SCALE GENOMIC DNA]</scope>
    <source>
        <strain evidence="2 3">DSM 12936</strain>
    </source>
</reference>
<evidence type="ECO:0000313" key="2">
    <source>
        <dbReference type="EMBL" id="MBP2418213.1"/>
    </source>
</evidence>
<accession>A0ABS4ZDF4</accession>
<sequence length="118" mass="12453">MEWIIAVVAVAALGIAAVAAAGGVGEMSREPVEDVYRQQLPEGPLSADDVRGARFGTALRGYAMGQVDELLERLAAEIAERDARIAALTGEPPEETWAVVPAEPEHREDHGPRADGPA</sequence>
<proteinExistence type="predicted"/>
<dbReference type="RefSeq" id="WP_210057551.1">
    <property type="nucleotide sequence ID" value="NZ_BAAAMH010000010.1"/>
</dbReference>
<name>A0ABS4ZDF4_9ACTN</name>
<dbReference type="InterPro" id="IPR019933">
    <property type="entry name" value="DivIVA_domain"/>
</dbReference>
<feature type="region of interest" description="Disordered" evidence="1">
    <location>
        <begin position="89"/>
        <end position="118"/>
    </location>
</feature>
<dbReference type="Gene3D" id="6.10.250.660">
    <property type="match status" value="1"/>
</dbReference>